<dbReference type="CDD" id="cd18008">
    <property type="entry name" value="DEXDc_SHPRH-like"/>
    <property type="match status" value="1"/>
</dbReference>
<dbReference type="PANTHER" id="PTHR45626:SF51">
    <property type="entry name" value="SNF2-RELATED DOMAIN-CONTAINING PROTEIN"/>
    <property type="match status" value="1"/>
</dbReference>
<evidence type="ECO:0000313" key="7">
    <source>
        <dbReference type="Proteomes" id="UP000214365"/>
    </source>
</evidence>
<accession>A0A225AER4</accession>
<dbReference type="PROSITE" id="PS51194">
    <property type="entry name" value="HELICASE_CTER"/>
    <property type="match status" value="1"/>
</dbReference>
<comment type="caution">
    <text evidence="6">The sequence shown here is derived from an EMBL/GenBank/DDBJ whole genome shotgun (WGS) entry which is preliminary data.</text>
</comment>
<dbReference type="InterPro" id="IPR000330">
    <property type="entry name" value="SNF2_N"/>
</dbReference>
<dbReference type="RefSeq" id="XP_020119892.1">
    <property type="nucleotide sequence ID" value="XM_020267064.1"/>
</dbReference>
<dbReference type="GO" id="GO:0005524">
    <property type="term" value="F:ATP binding"/>
    <property type="evidence" value="ECO:0007669"/>
    <property type="project" value="UniProtKB-KW"/>
</dbReference>
<dbReference type="InterPro" id="IPR050628">
    <property type="entry name" value="SNF2_RAD54_helicase_TF"/>
</dbReference>
<protein>
    <recommendedName>
        <fullName evidence="5">Helicase C-terminal domain-containing protein</fullName>
    </recommendedName>
</protein>
<dbReference type="InterPro" id="IPR027417">
    <property type="entry name" value="P-loop_NTPase"/>
</dbReference>
<dbReference type="Gene3D" id="3.40.50.10810">
    <property type="entry name" value="Tandem AAA-ATPase domain"/>
    <property type="match status" value="1"/>
</dbReference>
<feature type="compositionally biased region" description="Polar residues" evidence="4">
    <location>
        <begin position="1103"/>
        <end position="1118"/>
    </location>
</feature>
<feature type="region of interest" description="Disordered" evidence="4">
    <location>
        <begin position="841"/>
        <end position="875"/>
    </location>
</feature>
<reference evidence="6 7" key="1">
    <citation type="submission" date="2015-06" db="EMBL/GenBank/DDBJ databases">
        <title>Talaromyces atroroseus IBT 11181 draft genome.</title>
        <authorList>
            <person name="Rasmussen K.B."/>
            <person name="Rasmussen S."/>
            <person name="Petersen B."/>
            <person name="Sicheritz-Ponten T."/>
            <person name="Mortensen U.H."/>
            <person name="Thrane U."/>
        </authorList>
    </citation>
    <scope>NUCLEOTIDE SEQUENCE [LARGE SCALE GENOMIC DNA]</scope>
    <source>
        <strain evidence="6 7">IBT 11181</strain>
    </source>
</reference>
<evidence type="ECO:0000256" key="4">
    <source>
        <dbReference type="SAM" id="MobiDB-lite"/>
    </source>
</evidence>
<feature type="compositionally biased region" description="Basic and acidic residues" evidence="4">
    <location>
        <begin position="841"/>
        <end position="851"/>
    </location>
</feature>
<evidence type="ECO:0000256" key="1">
    <source>
        <dbReference type="ARBA" id="ARBA00022741"/>
    </source>
</evidence>
<dbReference type="SUPFAM" id="SSF52540">
    <property type="entry name" value="P-loop containing nucleoside triphosphate hydrolases"/>
    <property type="match status" value="2"/>
</dbReference>
<sequence>MSPAAVANAVSPVLSGIEAYSNIESDLSLTKKLGRHDIVPSSSAIRLSDSILKPPSFHSQSPSSSSAPRATSPYLPIGILRPYISSHHSIPFPETELANLEKHGWVQVRWNHCESHPEQTFAQVYVLPNDVGQNYIPRTKNLLRKALKVVMASLDSSPAAWNGIFDTTSAEQSPDAAEDESLWYIFNTLDNPMPVIEDVNDAYGRLAMQELIASSRELEAETREESGVIGLKTPLHPYQCRSAATMIQREVQPKQMLDSRLQIHKTPYGQEYYYDKEEGILLSEKRLYEEACGGILAETMGCGKTLICLAVILSTRGHFPRIPMEYQETKNPVRSSVGSLMQMAAATAGRFSVPWPSHFRRLQNIGINHVRCVEECERQRGSYTIPPPPSRYMSRGGWLSRPPAVHIRLASGTLIIVPPNLVDHWQSEIATHTEGLNVLILRERKDKTPSADELLQYDIILFARTRFEKEAGEPETNRRYPAALASEESPLKKFHWLRIIVDEGHNVAGHGYKTSTMHMLDQLHVERRWVVSGTPSNGLYGAELSLASHQRLASDTSSGDEVTSSVLHSRKKTGTAIDEELKDVDNLRLIVVDFLRHRPWANSRFDDPANWTKYIKPVGEDGRRRKAPSLRAVLQGLVVRHRLDVINEELPLPRLHNKVVSLEPTFYDKMAINLFLFNLTVNAVTSERKDQDYMFQSRNRKHLSLLINHLRQAGFWWTGHKPKDIESTIDVAVKYVENNKEKMAAEDIHLLTEGLKIAYRALTSQSFSVFSQSDELGVYVQNFPEHASQHWALTPDRDESKPLLLGLSQARLAQTFVTSHLQYEDPAEGLAGAGISARRQLLERSEKKPARNESGVADNLTHKNKPSENRPPKKTFLKGVSKRLQPESPLSNTKLVATTSAKLTYLLDRVQELHKSEKIIIFYENNNTAFWIAEGLELLGIDFRIYANTLKTSQKAAYLSLFEESSSVRVLLMDLRQASHGLHIASASRVFIVNPIWRPYVESQAIKRAHRIGQTKPVFVETLVLKDTLEEKMLRRRQEMSNSEMQHAERDMLDDSTMSSIIQRERFYQLPEDDASIEPAYLQQFCGFFDRHELPIPDDLVESNPSPSTPGRRNTTPATKKRKVAISSPSAQTSYATPRPEIDLSPDLPTPPKKRKMVPKFQIVTDNGIIMTPPRGSGSSRNSGSPSSPPSAPAQQSLNRSPAKARDEDVDDRTSLMSLFGG</sequence>
<dbReference type="GO" id="GO:0005634">
    <property type="term" value="C:nucleus"/>
    <property type="evidence" value="ECO:0007669"/>
    <property type="project" value="TreeGrafter"/>
</dbReference>
<dbReference type="AlphaFoldDB" id="A0A225AER4"/>
<dbReference type="EMBL" id="LFMY01000006">
    <property type="protein sequence ID" value="OKL59771.1"/>
    <property type="molecule type" value="Genomic_DNA"/>
</dbReference>
<dbReference type="SMART" id="SM00487">
    <property type="entry name" value="DEXDc"/>
    <property type="match status" value="1"/>
</dbReference>
<dbReference type="InterPro" id="IPR038718">
    <property type="entry name" value="SNF2-like_sf"/>
</dbReference>
<evidence type="ECO:0000313" key="6">
    <source>
        <dbReference type="EMBL" id="OKL59771.1"/>
    </source>
</evidence>
<dbReference type="GO" id="GO:0006281">
    <property type="term" value="P:DNA repair"/>
    <property type="evidence" value="ECO:0007669"/>
    <property type="project" value="TreeGrafter"/>
</dbReference>
<feature type="compositionally biased region" description="Polar residues" evidence="4">
    <location>
        <begin position="1127"/>
        <end position="1136"/>
    </location>
</feature>
<dbReference type="Pfam" id="PF00271">
    <property type="entry name" value="Helicase_C"/>
    <property type="match status" value="1"/>
</dbReference>
<gene>
    <name evidence="6" type="ORF">UA08_04758</name>
</gene>
<dbReference type="InterPro" id="IPR001650">
    <property type="entry name" value="Helicase_C-like"/>
</dbReference>
<feature type="compositionally biased region" description="Low complexity" evidence="4">
    <location>
        <begin position="1173"/>
        <end position="1186"/>
    </location>
</feature>
<dbReference type="GO" id="GO:0008094">
    <property type="term" value="F:ATP-dependent activity, acting on DNA"/>
    <property type="evidence" value="ECO:0007669"/>
    <property type="project" value="TreeGrafter"/>
</dbReference>
<dbReference type="GeneID" id="31004513"/>
<evidence type="ECO:0000259" key="5">
    <source>
        <dbReference type="PROSITE" id="PS51194"/>
    </source>
</evidence>
<evidence type="ECO:0000256" key="3">
    <source>
        <dbReference type="ARBA" id="ARBA00022840"/>
    </source>
</evidence>
<dbReference type="OrthoDB" id="2801544at2759"/>
<evidence type="ECO:0000256" key="2">
    <source>
        <dbReference type="ARBA" id="ARBA00022801"/>
    </source>
</evidence>
<name>A0A225AER4_TALAT</name>
<organism evidence="6 7">
    <name type="scientific">Talaromyces atroroseus</name>
    <dbReference type="NCBI Taxonomy" id="1441469"/>
    <lineage>
        <taxon>Eukaryota</taxon>
        <taxon>Fungi</taxon>
        <taxon>Dikarya</taxon>
        <taxon>Ascomycota</taxon>
        <taxon>Pezizomycotina</taxon>
        <taxon>Eurotiomycetes</taxon>
        <taxon>Eurotiomycetidae</taxon>
        <taxon>Eurotiales</taxon>
        <taxon>Trichocomaceae</taxon>
        <taxon>Talaromyces</taxon>
        <taxon>Talaromyces sect. Trachyspermi</taxon>
    </lineage>
</organism>
<dbReference type="GO" id="GO:0016787">
    <property type="term" value="F:hydrolase activity"/>
    <property type="evidence" value="ECO:0007669"/>
    <property type="project" value="UniProtKB-KW"/>
</dbReference>
<keyword evidence="1" id="KW-0547">Nucleotide-binding</keyword>
<keyword evidence="2" id="KW-0378">Hydrolase</keyword>
<keyword evidence="7" id="KW-1185">Reference proteome</keyword>
<feature type="domain" description="Helicase C-terminal" evidence="5">
    <location>
        <begin position="902"/>
        <end position="1056"/>
    </location>
</feature>
<dbReference type="InterPro" id="IPR014001">
    <property type="entry name" value="Helicase_ATP-bd"/>
</dbReference>
<feature type="region of interest" description="Disordered" evidence="4">
    <location>
        <begin position="1097"/>
        <end position="1222"/>
    </location>
</feature>
<dbReference type="PANTHER" id="PTHR45626">
    <property type="entry name" value="TRANSCRIPTION TERMINATION FACTOR 2-RELATED"/>
    <property type="match status" value="1"/>
</dbReference>
<dbReference type="STRING" id="1441469.A0A225AER4"/>
<dbReference type="Gene3D" id="3.40.50.300">
    <property type="entry name" value="P-loop containing nucleotide triphosphate hydrolases"/>
    <property type="match status" value="1"/>
</dbReference>
<dbReference type="CDD" id="cd18793">
    <property type="entry name" value="SF2_C_SNF"/>
    <property type="match status" value="1"/>
</dbReference>
<dbReference type="Proteomes" id="UP000214365">
    <property type="component" value="Unassembled WGS sequence"/>
</dbReference>
<keyword evidence="3" id="KW-0067">ATP-binding</keyword>
<proteinExistence type="predicted"/>
<dbReference type="Pfam" id="PF00176">
    <property type="entry name" value="SNF2-rel_dom"/>
    <property type="match status" value="1"/>
</dbReference>
<dbReference type="InterPro" id="IPR049730">
    <property type="entry name" value="SNF2/RAD54-like_C"/>
</dbReference>